<dbReference type="RefSeq" id="WP_198092698.1">
    <property type="nucleotide sequence ID" value="NZ_JAEDAQ010000007.1"/>
</dbReference>
<organism evidence="1 2">
    <name type="scientific">Staphylococcus felis</name>
    <dbReference type="NCBI Taxonomy" id="46127"/>
    <lineage>
        <taxon>Bacteria</taxon>
        <taxon>Bacillati</taxon>
        <taxon>Bacillota</taxon>
        <taxon>Bacilli</taxon>
        <taxon>Bacillales</taxon>
        <taxon>Staphylococcaceae</taxon>
        <taxon>Staphylococcus</taxon>
    </lineage>
</organism>
<evidence type="ECO:0000313" key="1">
    <source>
        <dbReference type="EMBL" id="MBH9580871.1"/>
    </source>
</evidence>
<sequence>MFNAIKHYYELKLYTTENVSTFVRVNWITAEQFKEITGFEYDISR</sequence>
<keyword evidence="2" id="KW-1185">Reference proteome</keyword>
<proteinExistence type="predicted"/>
<protein>
    <submittedName>
        <fullName evidence="1">XkdX family protein</fullName>
    </submittedName>
</protein>
<evidence type="ECO:0000313" key="2">
    <source>
        <dbReference type="Proteomes" id="UP000597038"/>
    </source>
</evidence>
<accession>A0ABS0QP14</accession>
<gene>
    <name evidence="1" type="ORF">I9026_05740</name>
</gene>
<reference evidence="1 2" key="1">
    <citation type="submission" date="2020-12" db="EMBL/GenBank/DDBJ databases">
        <title>Genomic analysis of Staphylococcus felis from a cat with skin infection.</title>
        <authorList>
            <person name="Aslantas O."/>
            <person name="Keskin O."/>
            <person name="Buyukaltay K."/>
            <person name="Gullu Yucetepe A."/>
        </authorList>
    </citation>
    <scope>NUCLEOTIDE SEQUENCE [LARGE SCALE GENOMIC DNA]</scope>
    <source>
        <strain evidence="1 2">HARRANVET</strain>
    </source>
</reference>
<dbReference type="Pfam" id="PF09693">
    <property type="entry name" value="Phage_XkdX"/>
    <property type="match status" value="1"/>
</dbReference>
<dbReference type="NCBIfam" id="TIGR01669">
    <property type="entry name" value="phage_XkdX"/>
    <property type="match status" value="1"/>
</dbReference>
<name>A0ABS0QP14_9STAP</name>
<dbReference type="EMBL" id="JAEDAQ010000007">
    <property type="protein sequence ID" value="MBH9580871.1"/>
    <property type="molecule type" value="Genomic_DNA"/>
</dbReference>
<comment type="caution">
    <text evidence="1">The sequence shown here is derived from an EMBL/GenBank/DDBJ whole genome shotgun (WGS) entry which is preliminary data.</text>
</comment>
<dbReference type="Proteomes" id="UP000597038">
    <property type="component" value="Unassembled WGS sequence"/>
</dbReference>
<dbReference type="InterPro" id="IPR010022">
    <property type="entry name" value="XkdX"/>
</dbReference>